<proteinExistence type="predicted"/>
<dbReference type="EnsemblPlants" id="AVESA.00010b.r2.6AG1067390.1">
    <property type="protein sequence ID" value="AVESA.00010b.r2.6AG1067390.1.CDS"/>
    <property type="gene ID" value="AVESA.00010b.r2.6AG1067390"/>
</dbReference>
<accession>A0ACD5YZW3</accession>
<keyword evidence="2" id="KW-1185">Reference proteome</keyword>
<sequence>MEGQPIQVSFWLVDPPGVSYFSVHCPGLDDKDFADEPYILCADAALVLFAVDFVAVSGRTFRVTDPRCIQRFVYRAGPGKPSLHLIPDPDNVRPHGEYALLPCGDAGSSEHYAVVFLQRRIILGDHARYYDLHLFSSLTREWSSKGPLPGLSEHDQKLLVMACHATYKVIKVGASSLGYVDLSSGILLVCDVFSECPVIKYIPLPASRVCNMDEEGEPYISPEHCCDVSSCDNLIKFVDVEFDHRDLRSLGNQGWKATTWNRDISWDDWRVRSSVNVDNISVDPSYSDLLPELWNDRTNELELKKLVFYTPTLSKDDDDFVYVMSKLNCEDDKAWFISIDMKHVTVEAIAPYSTKRRYLPAWHCPCAFPKYLEMTPEDDVTQNFKRISAADCVLQVMLTQDWFMELDKYMEFEGATYDERRSLLHCQPVSSLLLDIQEVVKYASDYSEGETTSEAADVCSKALEDFDVLLKSPTDPLSCAEALRSRISICLGALDSFLYTVPPTVRVLADACHQERQRAKSLRQKPGQTKPSHTLRGRSNQNNYQGNKLNQSSQVVVPDRRRLGQSKRSSYLLLIFWLLSAYVRTPIVLKMVGYHPAVQ</sequence>
<protein>
    <submittedName>
        <fullName evidence="1">Uncharacterized protein</fullName>
    </submittedName>
</protein>
<name>A0ACD5YZW3_AVESA</name>
<evidence type="ECO:0000313" key="1">
    <source>
        <dbReference type="EnsemblPlants" id="AVESA.00010b.r2.6AG1067390.1.CDS"/>
    </source>
</evidence>
<reference evidence="1" key="2">
    <citation type="submission" date="2025-09" db="UniProtKB">
        <authorList>
            <consortium name="EnsemblPlants"/>
        </authorList>
    </citation>
    <scope>IDENTIFICATION</scope>
</reference>
<dbReference type="Proteomes" id="UP001732700">
    <property type="component" value="Chromosome 6A"/>
</dbReference>
<organism evidence="1 2">
    <name type="scientific">Avena sativa</name>
    <name type="common">Oat</name>
    <dbReference type="NCBI Taxonomy" id="4498"/>
    <lineage>
        <taxon>Eukaryota</taxon>
        <taxon>Viridiplantae</taxon>
        <taxon>Streptophyta</taxon>
        <taxon>Embryophyta</taxon>
        <taxon>Tracheophyta</taxon>
        <taxon>Spermatophyta</taxon>
        <taxon>Magnoliopsida</taxon>
        <taxon>Liliopsida</taxon>
        <taxon>Poales</taxon>
        <taxon>Poaceae</taxon>
        <taxon>BOP clade</taxon>
        <taxon>Pooideae</taxon>
        <taxon>Poodae</taxon>
        <taxon>Poeae</taxon>
        <taxon>Poeae Chloroplast Group 1 (Aveneae type)</taxon>
        <taxon>Aveninae</taxon>
        <taxon>Avena</taxon>
    </lineage>
</organism>
<reference evidence="1" key="1">
    <citation type="submission" date="2021-05" db="EMBL/GenBank/DDBJ databases">
        <authorList>
            <person name="Scholz U."/>
            <person name="Mascher M."/>
            <person name="Fiebig A."/>
        </authorList>
    </citation>
    <scope>NUCLEOTIDE SEQUENCE [LARGE SCALE GENOMIC DNA]</scope>
</reference>
<evidence type="ECO:0000313" key="2">
    <source>
        <dbReference type="Proteomes" id="UP001732700"/>
    </source>
</evidence>